<reference evidence="1 2" key="1">
    <citation type="journal article" date="2020" name="J Geophys Res Biogeosci">
        <title>Magnetotaxis as an Adaptation to Enable Bacterial Shuttling of Microbial Sulfur and Sulfur Cycling Across Aquatic Oxic#Anoxic Interfaces.</title>
        <authorList>
            <person name="Li J."/>
            <person name="Liu P."/>
            <person name="Wang J."/>
            <person name="Roberts A.P."/>
            <person name="Pan Y."/>
        </authorList>
    </citation>
    <scope>NUCLEOTIDE SEQUENCE [LARGE SCALE GENOMIC DNA]</scope>
    <source>
        <strain evidence="1 2">MYR-1_YQ</strain>
    </source>
</reference>
<evidence type="ECO:0000313" key="2">
    <source>
        <dbReference type="Proteomes" id="UP001196980"/>
    </source>
</evidence>
<protein>
    <recommendedName>
        <fullName evidence="3">Transposase</fullName>
    </recommendedName>
</protein>
<keyword evidence="2" id="KW-1185">Reference proteome</keyword>
<dbReference type="Proteomes" id="UP001196980">
    <property type="component" value="Unassembled WGS sequence"/>
</dbReference>
<evidence type="ECO:0008006" key="3">
    <source>
        <dbReference type="Google" id="ProtNLM"/>
    </source>
</evidence>
<comment type="caution">
    <text evidence="1">The sequence shown here is derived from an EMBL/GenBank/DDBJ whole genome shotgun (WGS) entry which is preliminary data.</text>
</comment>
<name>A0ABS6RWA9_9BACT</name>
<organism evidence="1 2">
    <name type="scientific">Candidatus Magnetobacterium casense</name>
    <dbReference type="NCBI Taxonomy" id="1455061"/>
    <lineage>
        <taxon>Bacteria</taxon>
        <taxon>Pseudomonadati</taxon>
        <taxon>Nitrospirota</taxon>
        <taxon>Thermodesulfovibrionia</taxon>
        <taxon>Thermodesulfovibrionales</taxon>
        <taxon>Candidatus Magnetobacteriaceae</taxon>
        <taxon>Candidatus Magnetobacterium</taxon>
    </lineage>
</organism>
<accession>A0ABS6RWA9</accession>
<proteinExistence type="predicted"/>
<sequence>MGANTDKLFCTKYGCFKYVAVCDKCKHARRCDQYMQYRQPALFDTRLTGRAIGQ</sequence>
<gene>
    <name evidence="1" type="ORF">HWQ67_03445</name>
</gene>
<evidence type="ECO:0000313" key="1">
    <source>
        <dbReference type="EMBL" id="MBV6340630.1"/>
    </source>
</evidence>
<dbReference type="RefSeq" id="WP_218251250.1">
    <property type="nucleotide sequence ID" value="NZ_JABXWD010000036.1"/>
</dbReference>
<dbReference type="EMBL" id="JABXWD010000036">
    <property type="protein sequence ID" value="MBV6340630.1"/>
    <property type="molecule type" value="Genomic_DNA"/>
</dbReference>